<keyword evidence="1" id="KW-0812">Transmembrane</keyword>
<keyword evidence="1" id="KW-1133">Transmembrane helix</keyword>
<evidence type="ECO:0000313" key="2">
    <source>
        <dbReference type="EMBL" id="PGU02847.1"/>
    </source>
</evidence>
<organism evidence="2 3">
    <name type="scientific">Bacillus cereus</name>
    <dbReference type="NCBI Taxonomy" id="1396"/>
    <lineage>
        <taxon>Bacteria</taxon>
        <taxon>Bacillati</taxon>
        <taxon>Bacillota</taxon>
        <taxon>Bacilli</taxon>
        <taxon>Bacillales</taxon>
        <taxon>Bacillaceae</taxon>
        <taxon>Bacillus</taxon>
        <taxon>Bacillus cereus group</taxon>
    </lineage>
</organism>
<evidence type="ECO:0000256" key="1">
    <source>
        <dbReference type="SAM" id="Phobius"/>
    </source>
</evidence>
<accession>A0A2C1LWM4</accession>
<reference evidence="2 3" key="1">
    <citation type="submission" date="2017-09" db="EMBL/GenBank/DDBJ databases">
        <title>Large-scale bioinformatics analysis of Bacillus genomes uncovers conserved roles of natural products in bacterial physiology.</title>
        <authorList>
            <consortium name="Agbiome Team Llc"/>
            <person name="Bleich R.M."/>
            <person name="Grubbs K.J."/>
            <person name="Santa Maria K.C."/>
            <person name="Allen S.E."/>
            <person name="Farag S."/>
            <person name="Shank E.A."/>
            <person name="Bowers A."/>
        </authorList>
    </citation>
    <scope>NUCLEOTIDE SEQUENCE [LARGE SCALE GENOMIC DNA]</scope>
    <source>
        <strain evidence="2 3">AFS040105</strain>
    </source>
</reference>
<dbReference type="AlphaFoldDB" id="A0A2C1LWM4"/>
<protein>
    <submittedName>
        <fullName evidence="2">Uncharacterized protein</fullName>
    </submittedName>
</protein>
<gene>
    <name evidence="2" type="ORF">COD19_11015</name>
</gene>
<dbReference type="Proteomes" id="UP000225766">
    <property type="component" value="Unassembled WGS sequence"/>
</dbReference>
<feature type="transmembrane region" description="Helical" evidence="1">
    <location>
        <begin position="42"/>
        <end position="59"/>
    </location>
</feature>
<sequence>MNIMPTNTTNSKIDMSNIRHTPSLIALTLSVIFAFLNETLLGNALTVLMMIHFVLCMLAKNNLKIE</sequence>
<name>A0A2C1LWM4_BACCE</name>
<feature type="transmembrane region" description="Helical" evidence="1">
    <location>
        <begin position="20"/>
        <end position="36"/>
    </location>
</feature>
<comment type="caution">
    <text evidence="2">The sequence shown here is derived from an EMBL/GenBank/DDBJ whole genome shotgun (WGS) entry which is preliminary data.</text>
</comment>
<evidence type="ECO:0000313" key="3">
    <source>
        <dbReference type="Proteomes" id="UP000225766"/>
    </source>
</evidence>
<dbReference type="EMBL" id="NUMG01000010">
    <property type="protein sequence ID" value="PGU02847.1"/>
    <property type="molecule type" value="Genomic_DNA"/>
</dbReference>
<keyword evidence="1" id="KW-0472">Membrane</keyword>
<proteinExistence type="predicted"/>